<feature type="transmembrane region" description="Helical" evidence="5">
    <location>
        <begin position="44"/>
        <end position="62"/>
    </location>
</feature>
<evidence type="ECO:0000256" key="4">
    <source>
        <dbReference type="ARBA" id="ARBA00023136"/>
    </source>
</evidence>
<protein>
    <submittedName>
        <fullName evidence="6">Solute carrier family 13 member 5-like</fullName>
    </submittedName>
</protein>
<evidence type="ECO:0000256" key="1">
    <source>
        <dbReference type="ARBA" id="ARBA00004141"/>
    </source>
</evidence>
<dbReference type="GO" id="GO:0005886">
    <property type="term" value="C:plasma membrane"/>
    <property type="evidence" value="ECO:0007669"/>
    <property type="project" value="TreeGrafter"/>
</dbReference>
<sequence length="98" mass="11071">MMAAYRKNIKKYRNLIYLIGTPAVFCAFTILLMTIYWLTNCISVAITALIPTILFPLFGILPSQSVVQAYFEDVVMMFIGSLILSSAIELTKIHEHPI</sequence>
<organism evidence="6 7">
    <name type="scientific">Brachionus plicatilis</name>
    <name type="common">Marine rotifer</name>
    <name type="synonym">Brachionus muelleri</name>
    <dbReference type="NCBI Taxonomy" id="10195"/>
    <lineage>
        <taxon>Eukaryota</taxon>
        <taxon>Metazoa</taxon>
        <taxon>Spiralia</taxon>
        <taxon>Gnathifera</taxon>
        <taxon>Rotifera</taxon>
        <taxon>Eurotatoria</taxon>
        <taxon>Monogononta</taxon>
        <taxon>Pseudotrocha</taxon>
        <taxon>Ploima</taxon>
        <taxon>Brachionidae</taxon>
        <taxon>Brachionus</taxon>
    </lineage>
</organism>
<proteinExistence type="predicted"/>
<evidence type="ECO:0000256" key="3">
    <source>
        <dbReference type="ARBA" id="ARBA00022989"/>
    </source>
</evidence>
<dbReference type="PANTHER" id="PTHR10283:SF82">
    <property type="entry name" value="SOLUTE CARRIER FAMILY 13 MEMBER 2"/>
    <property type="match status" value="1"/>
</dbReference>
<keyword evidence="7" id="KW-1185">Reference proteome</keyword>
<keyword evidence="2 5" id="KW-0812">Transmembrane</keyword>
<comment type="caution">
    <text evidence="6">The sequence shown here is derived from an EMBL/GenBank/DDBJ whole genome shotgun (WGS) entry which is preliminary data.</text>
</comment>
<reference evidence="6 7" key="1">
    <citation type="journal article" date="2018" name="Sci. Rep.">
        <title>Genomic signatures of local adaptation to the degree of environmental predictability in rotifers.</title>
        <authorList>
            <person name="Franch-Gras L."/>
            <person name="Hahn C."/>
            <person name="Garcia-Roger E.M."/>
            <person name="Carmona M.J."/>
            <person name="Serra M."/>
            <person name="Gomez A."/>
        </authorList>
    </citation>
    <scope>NUCLEOTIDE SEQUENCE [LARGE SCALE GENOMIC DNA]</scope>
    <source>
        <strain evidence="6">HYR1</strain>
    </source>
</reference>
<evidence type="ECO:0000313" key="6">
    <source>
        <dbReference type="EMBL" id="RNA30683.1"/>
    </source>
</evidence>
<evidence type="ECO:0000313" key="7">
    <source>
        <dbReference type="Proteomes" id="UP000276133"/>
    </source>
</evidence>
<feature type="transmembrane region" description="Helical" evidence="5">
    <location>
        <begin position="15"/>
        <end position="38"/>
    </location>
</feature>
<dbReference type="STRING" id="10195.A0A3M7S4E6"/>
<evidence type="ECO:0000256" key="5">
    <source>
        <dbReference type="SAM" id="Phobius"/>
    </source>
</evidence>
<dbReference type="Proteomes" id="UP000276133">
    <property type="component" value="Unassembled WGS sequence"/>
</dbReference>
<dbReference type="AlphaFoldDB" id="A0A3M7S4E6"/>
<dbReference type="GO" id="GO:0022857">
    <property type="term" value="F:transmembrane transporter activity"/>
    <property type="evidence" value="ECO:0007669"/>
    <property type="project" value="UniProtKB-ARBA"/>
</dbReference>
<dbReference type="OrthoDB" id="6493944at2759"/>
<keyword evidence="3 5" id="KW-1133">Transmembrane helix</keyword>
<keyword evidence="4 5" id="KW-0472">Membrane</keyword>
<gene>
    <name evidence="6" type="ORF">BpHYR1_018728</name>
</gene>
<dbReference type="PANTHER" id="PTHR10283">
    <property type="entry name" value="SOLUTE CARRIER FAMILY 13 MEMBER"/>
    <property type="match status" value="1"/>
</dbReference>
<comment type="subcellular location">
    <subcellularLocation>
        <location evidence="1">Membrane</location>
        <topology evidence="1">Multi-pass membrane protein</topology>
    </subcellularLocation>
</comment>
<dbReference type="EMBL" id="REGN01002057">
    <property type="protein sequence ID" value="RNA30683.1"/>
    <property type="molecule type" value="Genomic_DNA"/>
</dbReference>
<evidence type="ECO:0000256" key="2">
    <source>
        <dbReference type="ARBA" id="ARBA00022692"/>
    </source>
</evidence>
<accession>A0A3M7S4E6</accession>
<name>A0A3M7S4E6_BRAPC</name>